<gene>
    <name evidence="1" type="ORF">Y1Q_0019966</name>
</gene>
<dbReference type="EMBL" id="AKHW03000474">
    <property type="protein sequence ID" value="KYO47257.1"/>
    <property type="molecule type" value="Genomic_DNA"/>
</dbReference>
<evidence type="ECO:0000313" key="1">
    <source>
        <dbReference type="EMBL" id="KYO47257.1"/>
    </source>
</evidence>
<evidence type="ECO:0000313" key="2">
    <source>
        <dbReference type="Proteomes" id="UP000050525"/>
    </source>
</evidence>
<dbReference type="AlphaFoldDB" id="A0A151PDR8"/>
<dbReference type="Proteomes" id="UP000050525">
    <property type="component" value="Unassembled WGS sequence"/>
</dbReference>
<sequence>MRQEDTRFIYPLHRVRDIQVLQLHMGERHQLTPRKYLQDHCKFWLGPCICTSSGSAGPRTRPSCWTA</sequence>
<proteinExistence type="predicted"/>
<comment type="caution">
    <text evidence="1">The sequence shown here is derived from an EMBL/GenBank/DDBJ whole genome shotgun (WGS) entry which is preliminary data.</text>
</comment>
<name>A0A151PDR8_ALLMI</name>
<keyword evidence="2" id="KW-1185">Reference proteome</keyword>
<accession>A0A151PDR8</accession>
<reference evidence="1 2" key="1">
    <citation type="journal article" date="2012" name="Genome Biol.">
        <title>Sequencing three crocodilian genomes to illuminate the evolution of archosaurs and amniotes.</title>
        <authorList>
            <person name="St John J.A."/>
            <person name="Braun E.L."/>
            <person name="Isberg S.R."/>
            <person name="Miles L.G."/>
            <person name="Chong A.Y."/>
            <person name="Gongora J."/>
            <person name="Dalzell P."/>
            <person name="Moran C."/>
            <person name="Bed'hom B."/>
            <person name="Abzhanov A."/>
            <person name="Burgess S.C."/>
            <person name="Cooksey A.M."/>
            <person name="Castoe T.A."/>
            <person name="Crawford N.G."/>
            <person name="Densmore L.D."/>
            <person name="Drew J.C."/>
            <person name="Edwards S.V."/>
            <person name="Faircloth B.C."/>
            <person name="Fujita M.K."/>
            <person name="Greenwold M.J."/>
            <person name="Hoffmann F.G."/>
            <person name="Howard J.M."/>
            <person name="Iguchi T."/>
            <person name="Janes D.E."/>
            <person name="Khan S.Y."/>
            <person name="Kohno S."/>
            <person name="de Koning A.J."/>
            <person name="Lance S.L."/>
            <person name="McCarthy F.M."/>
            <person name="McCormack J.E."/>
            <person name="Merchant M.E."/>
            <person name="Peterson D.G."/>
            <person name="Pollock D.D."/>
            <person name="Pourmand N."/>
            <person name="Raney B.J."/>
            <person name="Roessler K.A."/>
            <person name="Sanford J.R."/>
            <person name="Sawyer R.H."/>
            <person name="Schmidt C.J."/>
            <person name="Triplett E.W."/>
            <person name="Tuberville T.D."/>
            <person name="Venegas-Anaya M."/>
            <person name="Howard J.T."/>
            <person name="Jarvis E.D."/>
            <person name="Guillette L.J.Jr."/>
            <person name="Glenn T.C."/>
            <person name="Green R.E."/>
            <person name="Ray D.A."/>
        </authorList>
    </citation>
    <scope>NUCLEOTIDE SEQUENCE [LARGE SCALE GENOMIC DNA]</scope>
    <source>
        <strain evidence="1">KSC_2009_1</strain>
    </source>
</reference>
<protein>
    <submittedName>
        <fullName evidence="1">Uncharacterized protein</fullName>
    </submittedName>
</protein>
<organism evidence="1 2">
    <name type="scientific">Alligator mississippiensis</name>
    <name type="common">American alligator</name>
    <dbReference type="NCBI Taxonomy" id="8496"/>
    <lineage>
        <taxon>Eukaryota</taxon>
        <taxon>Metazoa</taxon>
        <taxon>Chordata</taxon>
        <taxon>Craniata</taxon>
        <taxon>Vertebrata</taxon>
        <taxon>Euteleostomi</taxon>
        <taxon>Archelosauria</taxon>
        <taxon>Archosauria</taxon>
        <taxon>Crocodylia</taxon>
        <taxon>Alligatoridae</taxon>
        <taxon>Alligatorinae</taxon>
        <taxon>Alligator</taxon>
    </lineage>
</organism>